<comment type="caution">
    <text evidence="1">The sequence shown here is derived from an EMBL/GenBank/DDBJ whole genome shotgun (WGS) entry which is preliminary data.</text>
</comment>
<evidence type="ECO:0000313" key="2">
    <source>
        <dbReference type="Proteomes" id="UP000762676"/>
    </source>
</evidence>
<name>A0AAV4IR27_9GAST</name>
<evidence type="ECO:0000313" key="1">
    <source>
        <dbReference type="EMBL" id="GFS11707.1"/>
    </source>
</evidence>
<sequence>MEKQPNPCLKILMGDLSAKVGSYNTDSDLIIGRHGVGAQIETGEIFTQFYNSNDRMTGGTIFCTRRPPERPRGIPLIIRLKSDRSHIYRKKVEANLHDIRVNRGADVASDHHLVVVVLKTKLIAFNDQAKSHHANCLVHSLMEKNMAEGFQELGIGLLYSPR</sequence>
<dbReference type="AlphaFoldDB" id="A0AAV4IR27"/>
<accession>A0AAV4IR27</accession>
<organism evidence="1 2">
    <name type="scientific">Elysia marginata</name>
    <dbReference type="NCBI Taxonomy" id="1093978"/>
    <lineage>
        <taxon>Eukaryota</taxon>
        <taxon>Metazoa</taxon>
        <taxon>Spiralia</taxon>
        <taxon>Lophotrochozoa</taxon>
        <taxon>Mollusca</taxon>
        <taxon>Gastropoda</taxon>
        <taxon>Heterobranchia</taxon>
        <taxon>Euthyneura</taxon>
        <taxon>Panpulmonata</taxon>
        <taxon>Sacoglossa</taxon>
        <taxon>Placobranchoidea</taxon>
        <taxon>Plakobranchidae</taxon>
        <taxon>Elysia</taxon>
    </lineage>
</organism>
<dbReference type="Proteomes" id="UP000762676">
    <property type="component" value="Unassembled WGS sequence"/>
</dbReference>
<dbReference type="EMBL" id="BMAT01002688">
    <property type="protein sequence ID" value="GFS11707.1"/>
    <property type="molecule type" value="Genomic_DNA"/>
</dbReference>
<proteinExistence type="predicted"/>
<keyword evidence="2" id="KW-1185">Reference proteome</keyword>
<reference evidence="1 2" key="1">
    <citation type="journal article" date="2021" name="Elife">
        <title>Chloroplast acquisition without the gene transfer in kleptoplastic sea slugs, Plakobranchus ocellatus.</title>
        <authorList>
            <person name="Maeda T."/>
            <person name="Takahashi S."/>
            <person name="Yoshida T."/>
            <person name="Shimamura S."/>
            <person name="Takaki Y."/>
            <person name="Nagai Y."/>
            <person name="Toyoda A."/>
            <person name="Suzuki Y."/>
            <person name="Arimoto A."/>
            <person name="Ishii H."/>
            <person name="Satoh N."/>
            <person name="Nishiyama T."/>
            <person name="Hasebe M."/>
            <person name="Maruyama T."/>
            <person name="Minagawa J."/>
            <person name="Obokata J."/>
            <person name="Shigenobu S."/>
        </authorList>
    </citation>
    <scope>NUCLEOTIDE SEQUENCE [LARGE SCALE GENOMIC DNA]</scope>
</reference>
<gene>
    <name evidence="1" type="ORF">ElyMa_001353600</name>
</gene>
<protein>
    <submittedName>
        <fullName evidence="1">Craniofacial development protein 2</fullName>
    </submittedName>
</protein>